<evidence type="ECO:0000313" key="1">
    <source>
        <dbReference type="EMBL" id="EMM98668.1"/>
    </source>
</evidence>
<evidence type="ECO:0000313" key="2">
    <source>
        <dbReference type="Proteomes" id="UP000012099"/>
    </source>
</evidence>
<gene>
    <name evidence="1" type="ORF">LEP1GSC035_0930</name>
</gene>
<keyword evidence="2" id="KW-1185">Reference proteome</keyword>
<reference evidence="1 2" key="1">
    <citation type="submission" date="2013-01" db="EMBL/GenBank/DDBJ databases">
        <authorList>
            <person name="Harkins D.M."/>
            <person name="Durkin A.S."/>
            <person name="Brinkac L.M."/>
            <person name="Haft D.H."/>
            <person name="Selengut J.D."/>
            <person name="Sanka R."/>
            <person name="DePew J."/>
            <person name="Purushe J."/>
            <person name="Whelen A.C."/>
            <person name="Vinetz J.M."/>
            <person name="Sutton G.G."/>
            <person name="Nierman W.C."/>
            <person name="Fouts D.E."/>
        </authorList>
    </citation>
    <scope>NUCLEOTIDE SEQUENCE [LARGE SCALE GENOMIC DNA]</scope>
    <source>
        <strain evidence="1 2">2007001578</strain>
    </source>
</reference>
<sequence length="41" mass="4765">MFLEMSFVLSPIKIRMTWGKNEIVVSKDAIYPKNVMESMSL</sequence>
<accession>A0ABP2T312</accession>
<name>A0ABP2T312_9LEPT</name>
<dbReference type="Proteomes" id="UP000012099">
    <property type="component" value="Unassembled WGS sequence"/>
</dbReference>
<protein>
    <submittedName>
        <fullName evidence="1">Uncharacterized protein</fullName>
    </submittedName>
</protein>
<dbReference type="EMBL" id="AHMH02000145">
    <property type="protein sequence ID" value="EMM98668.1"/>
    <property type="molecule type" value="Genomic_DNA"/>
</dbReference>
<proteinExistence type="predicted"/>
<comment type="caution">
    <text evidence="1">The sequence shown here is derived from an EMBL/GenBank/DDBJ whole genome shotgun (WGS) entry which is preliminary data.</text>
</comment>
<organism evidence="1 2">
    <name type="scientific">Leptospira noguchii str. 2007001578</name>
    <dbReference type="NCBI Taxonomy" id="1049974"/>
    <lineage>
        <taxon>Bacteria</taxon>
        <taxon>Pseudomonadati</taxon>
        <taxon>Spirochaetota</taxon>
        <taxon>Spirochaetia</taxon>
        <taxon>Leptospirales</taxon>
        <taxon>Leptospiraceae</taxon>
        <taxon>Leptospira</taxon>
    </lineage>
</organism>